<name>A0A0E3T6X2_9CAUD</name>
<dbReference type="EMBL" id="KP790010">
    <property type="protein sequence ID" value="AKC03019.1"/>
    <property type="molecule type" value="Genomic_DNA"/>
</dbReference>
<dbReference type="Proteomes" id="UP000033017">
    <property type="component" value="Segment"/>
</dbReference>
<evidence type="ECO:0000256" key="1">
    <source>
        <dbReference type="SAM" id="Phobius"/>
    </source>
</evidence>
<evidence type="ECO:0000313" key="3">
    <source>
        <dbReference type="Proteomes" id="UP000033017"/>
    </source>
</evidence>
<dbReference type="KEGG" id="vg:26794097"/>
<evidence type="ECO:0000313" key="2">
    <source>
        <dbReference type="EMBL" id="AKC03019.1"/>
    </source>
</evidence>
<keyword evidence="1" id="KW-1133">Transmembrane helix</keyword>
<dbReference type="GeneID" id="26794097"/>
<dbReference type="RefSeq" id="YP_009222544.1">
    <property type="nucleotide sequence ID" value="NC_029060.1"/>
</dbReference>
<organism evidence="2 3">
    <name type="scientific">Gordonia phage GordDuk1</name>
    <dbReference type="NCBI Taxonomy" id="1622191"/>
    <lineage>
        <taxon>Viruses</taxon>
        <taxon>Duplodnaviria</taxon>
        <taxon>Heunggongvirae</taxon>
        <taxon>Uroviricota</taxon>
        <taxon>Caudoviricetes</taxon>
        <taxon>Gordtnkvirus</taxon>
        <taxon>Gordtnkvirus gordtnk2</taxon>
    </lineage>
</organism>
<accession>A0A0E3T6X2</accession>
<protein>
    <submittedName>
        <fullName evidence="2">Uncharacterized protein</fullName>
    </submittedName>
</protein>
<keyword evidence="1" id="KW-0472">Membrane</keyword>
<feature type="transmembrane region" description="Helical" evidence="1">
    <location>
        <begin position="12"/>
        <end position="40"/>
    </location>
</feature>
<gene>
    <name evidence="2" type="ORF">GordDuk1_91</name>
</gene>
<sequence>MLRDSMLNFFNAIWFAISVVLSITALAGLVITVLALVSAARDFHRHGMTRVRAISTETSTRHR</sequence>
<reference evidence="2 3" key="1">
    <citation type="journal article" date="2015" name="Sci. Rep.">
        <title>Bacteriophages of wastewater foaming-associated filamentous Gordonia reduce host levels in raw activated sludge.</title>
        <authorList>
            <person name="Liu M."/>
            <person name="Gill J.J."/>
            <person name="Young R."/>
            <person name="Summer E.J."/>
        </authorList>
    </citation>
    <scope>NUCLEOTIDE SEQUENCE [LARGE SCALE GENOMIC DNA]</scope>
</reference>
<proteinExistence type="predicted"/>
<keyword evidence="1" id="KW-0812">Transmembrane</keyword>